<feature type="coiled-coil region" evidence="1">
    <location>
        <begin position="210"/>
        <end position="237"/>
    </location>
</feature>
<evidence type="ECO:0008006" key="4">
    <source>
        <dbReference type="Google" id="ProtNLM"/>
    </source>
</evidence>
<organism evidence="2 3">
    <name type="scientific">Clostridium fungisolvens</name>
    <dbReference type="NCBI Taxonomy" id="1604897"/>
    <lineage>
        <taxon>Bacteria</taxon>
        <taxon>Bacillati</taxon>
        <taxon>Bacillota</taxon>
        <taxon>Clostridia</taxon>
        <taxon>Eubacteriales</taxon>
        <taxon>Clostridiaceae</taxon>
        <taxon>Clostridium</taxon>
    </lineage>
</organism>
<comment type="caution">
    <text evidence="2">The sequence shown here is derived from an EMBL/GenBank/DDBJ whole genome shotgun (WGS) entry which is preliminary data.</text>
</comment>
<keyword evidence="3" id="KW-1185">Reference proteome</keyword>
<evidence type="ECO:0000256" key="1">
    <source>
        <dbReference type="SAM" id="Coils"/>
    </source>
</evidence>
<dbReference type="Proteomes" id="UP000580568">
    <property type="component" value="Unassembled WGS sequence"/>
</dbReference>
<sequence>MSIEENFNRAFNLPDSLRGKNIVSEKIIPTVCSVKIMLDKLREKAGEYANLEQWEKRSYKNYNIEEIKNQLILADEEERIGLLRKHILENDFSYLGASPFDIYIVAYVAENIGPGKTTFINFCFDNGMAGTENSANAIYQVGKGDGIYLKLLNKDGTVKDWNFFRQWIRINEEEPQTVEEEAKIKIYNKLVRDYIPEIIMKSGKNCIVSKANNEEKFSKLKNKLTEEVQEFMEAENLEELADVMEVLFALANSLGYSEDDLMSMRAKKREARGGFEEGIILEKVYEK</sequence>
<protein>
    <recommendedName>
        <fullName evidence="4">Phosphoribosyl-ATP pyrophosphohydrolase</fullName>
    </recommendedName>
</protein>
<dbReference type="AlphaFoldDB" id="A0A6V8SHZ9"/>
<dbReference type="CDD" id="cd11532">
    <property type="entry name" value="NTP-PPase_COG4997"/>
    <property type="match status" value="1"/>
</dbReference>
<name>A0A6V8SHZ9_9CLOT</name>
<dbReference type="EMBL" id="BLZR01000001">
    <property type="protein sequence ID" value="GFP76411.1"/>
    <property type="molecule type" value="Genomic_DNA"/>
</dbReference>
<accession>A0A6V8SHZ9</accession>
<reference evidence="2 3" key="1">
    <citation type="submission" date="2020-07" db="EMBL/GenBank/DDBJ databases">
        <title>A new beta-1,3-glucan-decomposing anaerobic bacterium isolated from anoxic soil subjected to biological soil disinfestation.</title>
        <authorList>
            <person name="Ueki A."/>
            <person name="Tonouchi A."/>
        </authorList>
    </citation>
    <scope>NUCLEOTIDE SEQUENCE [LARGE SCALE GENOMIC DNA]</scope>
    <source>
        <strain evidence="2 3">TW1</strain>
    </source>
</reference>
<dbReference type="InterPro" id="IPR038735">
    <property type="entry name" value="MSMEG_1276-like_NTP-PPase_dom"/>
</dbReference>
<evidence type="ECO:0000313" key="3">
    <source>
        <dbReference type="Proteomes" id="UP000580568"/>
    </source>
</evidence>
<evidence type="ECO:0000313" key="2">
    <source>
        <dbReference type="EMBL" id="GFP76411.1"/>
    </source>
</evidence>
<gene>
    <name evidence="2" type="ORF">bsdtw1_02513</name>
</gene>
<dbReference type="SUPFAM" id="SSF101386">
    <property type="entry name" value="all-alpha NTP pyrophosphatases"/>
    <property type="match status" value="1"/>
</dbReference>
<proteinExistence type="predicted"/>
<keyword evidence="1" id="KW-0175">Coiled coil</keyword>